<keyword evidence="3" id="KW-1185">Reference proteome</keyword>
<organism evidence="2 3">
    <name type="scientific">Salipiger abyssi</name>
    <dbReference type="NCBI Taxonomy" id="1250539"/>
    <lineage>
        <taxon>Bacteria</taxon>
        <taxon>Pseudomonadati</taxon>
        <taxon>Pseudomonadota</taxon>
        <taxon>Alphaproteobacteria</taxon>
        <taxon>Rhodobacterales</taxon>
        <taxon>Roseobacteraceae</taxon>
        <taxon>Salipiger</taxon>
    </lineage>
</organism>
<protein>
    <submittedName>
        <fullName evidence="2">Putative DUF2938 protein</fullName>
    </submittedName>
</protein>
<proteinExistence type="predicted"/>
<feature type="transmembrane region" description="Helical" evidence="1">
    <location>
        <begin position="109"/>
        <end position="128"/>
    </location>
</feature>
<gene>
    <name evidence="2" type="ORF">Ga0080574_TMP1445</name>
</gene>
<reference evidence="2 3" key="1">
    <citation type="submission" date="2016-04" db="EMBL/GenBank/DDBJ databases">
        <title>Deep-sea bacteria in the southern Pacific.</title>
        <authorList>
            <person name="Tang K."/>
        </authorList>
    </citation>
    <scope>NUCLEOTIDE SEQUENCE [LARGE SCALE GENOMIC DNA]</scope>
    <source>
        <strain evidence="2 3">JLT2014</strain>
    </source>
</reference>
<accession>A0A1P8UQV4</accession>
<keyword evidence="1" id="KW-0812">Transmembrane</keyword>
<evidence type="ECO:0000256" key="1">
    <source>
        <dbReference type="SAM" id="Phobius"/>
    </source>
</evidence>
<dbReference type="Pfam" id="PF11158">
    <property type="entry name" value="DUF2938"/>
    <property type="match status" value="1"/>
</dbReference>
<keyword evidence="1" id="KW-0472">Membrane</keyword>
<dbReference type="RefSeq" id="WP_076696572.1">
    <property type="nucleotide sequence ID" value="NZ_CP015093.1"/>
</dbReference>
<dbReference type="OrthoDB" id="9812539at2"/>
<evidence type="ECO:0000313" key="3">
    <source>
        <dbReference type="Proteomes" id="UP000187059"/>
    </source>
</evidence>
<feature type="transmembrane region" description="Helical" evidence="1">
    <location>
        <begin position="12"/>
        <end position="32"/>
    </location>
</feature>
<dbReference type="Proteomes" id="UP000187059">
    <property type="component" value="Chromosome"/>
</dbReference>
<feature type="transmembrane region" description="Helical" evidence="1">
    <location>
        <begin position="75"/>
        <end position="97"/>
    </location>
</feature>
<dbReference type="InterPro" id="IPR021329">
    <property type="entry name" value="DUF2938"/>
</dbReference>
<dbReference type="EMBL" id="CP015093">
    <property type="protein sequence ID" value="APZ51779.1"/>
    <property type="molecule type" value="Genomic_DNA"/>
</dbReference>
<name>A0A1P8UQV4_9RHOB</name>
<keyword evidence="1" id="KW-1133">Transmembrane helix</keyword>
<evidence type="ECO:0000313" key="2">
    <source>
        <dbReference type="EMBL" id="APZ51779.1"/>
    </source>
</evidence>
<sequence length="169" mass="17903">MPTPAPNLLTLLFSALILGIGATLVMDLTALVRKRVLGISGLDYALLGRWLGHLPRGRLIHRPIAQSPQIPSERALGWALHYVTGIAFAALFLWLVTPGWLAAPTPLPALGFGLLTLAAPFLLLQPCLGAGLAARNTPAPWIARRRSAVSHLSFGAGLWLTGLAMTLPG</sequence>
<dbReference type="STRING" id="1250539.Ga0080574_TMP1445"/>
<feature type="transmembrane region" description="Helical" evidence="1">
    <location>
        <begin position="148"/>
        <end position="167"/>
    </location>
</feature>
<dbReference type="KEGG" id="paby:Ga0080574_TMP1445"/>
<dbReference type="AlphaFoldDB" id="A0A1P8UQV4"/>